<keyword evidence="2" id="KW-1185">Reference proteome</keyword>
<name>A0A379MTP6_9BACT</name>
<evidence type="ECO:0000313" key="1">
    <source>
        <dbReference type="EMBL" id="SUE34217.1"/>
    </source>
</evidence>
<reference evidence="1 2" key="1">
    <citation type="submission" date="2018-06" db="EMBL/GenBank/DDBJ databases">
        <authorList>
            <consortium name="Pathogen Informatics"/>
            <person name="Doyle S."/>
        </authorList>
    </citation>
    <scope>NUCLEOTIDE SEQUENCE [LARGE SCALE GENOMIC DNA]</scope>
    <source>
        <strain evidence="1 2">NCTC11190</strain>
    </source>
</reference>
<dbReference type="AlphaFoldDB" id="A0A379MTP6"/>
<dbReference type="EMBL" id="UGVL01000001">
    <property type="protein sequence ID" value="SUE34217.1"/>
    <property type="molecule type" value="Genomic_DNA"/>
</dbReference>
<proteinExistence type="predicted"/>
<organism evidence="1 2">
    <name type="scientific">Rikenella microfusus</name>
    <dbReference type="NCBI Taxonomy" id="28139"/>
    <lineage>
        <taxon>Bacteria</taxon>
        <taxon>Pseudomonadati</taxon>
        <taxon>Bacteroidota</taxon>
        <taxon>Bacteroidia</taxon>
        <taxon>Bacteroidales</taxon>
        <taxon>Rikenellaceae</taxon>
        <taxon>Rikenella</taxon>
    </lineage>
</organism>
<protein>
    <submittedName>
        <fullName evidence="1">Uncharacterized protein</fullName>
    </submittedName>
</protein>
<dbReference type="STRING" id="880526.GCA_000427365_00123"/>
<evidence type="ECO:0000313" key="2">
    <source>
        <dbReference type="Proteomes" id="UP000255233"/>
    </source>
</evidence>
<dbReference type="Proteomes" id="UP000255233">
    <property type="component" value="Unassembled WGS sequence"/>
</dbReference>
<gene>
    <name evidence="1" type="ORF">NCTC11190_01438</name>
</gene>
<accession>A0A379MTP6</accession>
<sequence>MMTRLKQWWKKQTLNEKLMYVLVAALAIGIATRWRFVFGEAADAFRHIFTR</sequence>
<dbReference type="RefSeq" id="WP_156877445.1">
    <property type="nucleotide sequence ID" value="NZ_CANTWR010000005.1"/>
</dbReference>